<dbReference type="EMBL" id="JAUHHV010000008">
    <property type="protein sequence ID" value="KAK1415946.1"/>
    <property type="molecule type" value="Genomic_DNA"/>
</dbReference>
<keyword evidence="3" id="KW-1185">Reference proteome</keyword>
<dbReference type="AlphaFoldDB" id="A0AAD8K7L3"/>
<feature type="region of interest" description="Disordered" evidence="1">
    <location>
        <begin position="1"/>
        <end position="50"/>
    </location>
</feature>
<name>A0AAD8K7L3_TARER</name>
<dbReference type="Proteomes" id="UP001229421">
    <property type="component" value="Unassembled WGS sequence"/>
</dbReference>
<reference evidence="2" key="1">
    <citation type="journal article" date="2023" name="bioRxiv">
        <title>Improved chromosome-level genome assembly for marigold (Tagetes erecta).</title>
        <authorList>
            <person name="Jiang F."/>
            <person name="Yuan L."/>
            <person name="Wang S."/>
            <person name="Wang H."/>
            <person name="Xu D."/>
            <person name="Wang A."/>
            <person name="Fan W."/>
        </authorList>
    </citation>
    <scope>NUCLEOTIDE SEQUENCE</scope>
    <source>
        <strain evidence="2">WSJ</strain>
        <tissue evidence="2">Leaf</tissue>
    </source>
</reference>
<accession>A0AAD8K7L3</accession>
<protein>
    <submittedName>
        <fullName evidence="2">Uncharacterized protein</fullName>
    </submittedName>
</protein>
<organism evidence="2 3">
    <name type="scientific">Tagetes erecta</name>
    <name type="common">African marigold</name>
    <dbReference type="NCBI Taxonomy" id="13708"/>
    <lineage>
        <taxon>Eukaryota</taxon>
        <taxon>Viridiplantae</taxon>
        <taxon>Streptophyta</taxon>
        <taxon>Embryophyta</taxon>
        <taxon>Tracheophyta</taxon>
        <taxon>Spermatophyta</taxon>
        <taxon>Magnoliopsida</taxon>
        <taxon>eudicotyledons</taxon>
        <taxon>Gunneridae</taxon>
        <taxon>Pentapetalae</taxon>
        <taxon>asterids</taxon>
        <taxon>campanulids</taxon>
        <taxon>Asterales</taxon>
        <taxon>Asteraceae</taxon>
        <taxon>Asteroideae</taxon>
        <taxon>Heliantheae alliance</taxon>
        <taxon>Tageteae</taxon>
        <taxon>Tagetes</taxon>
    </lineage>
</organism>
<feature type="compositionally biased region" description="Basic and acidic residues" evidence="1">
    <location>
        <begin position="186"/>
        <end position="204"/>
    </location>
</feature>
<comment type="caution">
    <text evidence="2">The sequence shown here is derived from an EMBL/GenBank/DDBJ whole genome shotgun (WGS) entry which is preliminary data.</text>
</comment>
<evidence type="ECO:0000256" key="1">
    <source>
        <dbReference type="SAM" id="MobiDB-lite"/>
    </source>
</evidence>
<feature type="region of interest" description="Disordered" evidence="1">
    <location>
        <begin position="182"/>
        <end position="220"/>
    </location>
</feature>
<evidence type="ECO:0000313" key="2">
    <source>
        <dbReference type="EMBL" id="KAK1415946.1"/>
    </source>
</evidence>
<evidence type="ECO:0000313" key="3">
    <source>
        <dbReference type="Proteomes" id="UP001229421"/>
    </source>
</evidence>
<sequence>MASNEHASSSSSSSSTGKQTDANDQSRKGKSKVQDPSSSSSSTGQETDAHNQVVPLWSSSKMQHELQSTFEYIMILLDGIVKKQESSTVVKRLTELQIATEHRSEMIMKRKEEEKKRKDVVEEPESSSSAVFERMFSYQHQRSKRAVEQLQALGHDLENPEMCYYMLLLQFFVRFVQESLQPQDDPQDHNENHPNNLDVEHVQNEDPPQQGGVNNIQQDDGINQDSQAQIDVNEHNYHFPTLAGAEDRLRMEREMGIRTRKKNKIKHWLL</sequence>
<gene>
    <name evidence="2" type="ORF">QVD17_31734</name>
</gene>
<feature type="compositionally biased region" description="Polar residues" evidence="1">
    <location>
        <begin position="211"/>
        <end position="220"/>
    </location>
</feature>
<proteinExistence type="predicted"/>